<accession>A0ABQ9H9W8</accession>
<organism evidence="2 3">
    <name type="scientific">Dryococelus australis</name>
    <dbReference type="NCBI Taxonomy" id="614101"/>
    <lineage>
        <taxon>Eukaryota</taxon>
        <taxon>Metazoa</taxon>
        <taxon>Ecdysozoa</taxon>
        <taxon>Arthropoda</taxon>
        <taxon>Hexapoda</taxon>
        <taxon>Insecta</taxon>
        <taxon>Pterygota</taxon>
        <taxon>Neoptera</taxon>
        <taxon>Polyneoptera</taxon>
        <taxon>Phasmatodea</taxon>
        <taxon>Verophasmatodea</taxon>
        <taxon>Anareolatae</taxon>
        <taxon>Phasmatidae</taxon>
        <taxon>Eurycanthinae</taxon>
        <taxon>Dryococelus</taxon>
    </lineage>
</organism>
<evidence type="ECO:0000313" key="2">
    <source>
        <dbReference type="EMBL" id="KAJ8881079.1"/>
    </source>
</evidence>
<sequence>MYVSRWYGHVKRMGSERLTEEKGHKENHRREGRRKTAVVQWLATWTNQILFSSGSLQDFRMWESSWTIPLSADFLRDLPFSPPFNSDAALYSPCITPIGSQNLDPRKQLPTELSPYFNARRLNAVINESQASLVCSPYTWLDAPAESSQSRERPLPALKVRWKRPSTELTSWSEGKIPVCGLPHSVYRIFVGSKLCLGSIEYSYAEASVSKSLRHRLVSSGSSSGGRLETGRQSNFNSPFTLCWAAASRFIGWHLVDEGLPLSGGDESIASLACDITGWLREWKTNDETRRVATVLKNEFSVAELPGIAVLPAVPVARGATLPCDCRHNQRTSCNISSDGNLSEPRETTHYNLAVVGYCLLQYGGKLVTEKFEEFVRNLNWMSPPHPSEKKITTHITTEGGERGREREEGERGEGERGERERREREERERGGRERDARAHAHTQEMHTHIVLLCAASGIESIAPRRNRRSTSPSPLPGMMRSRPPDFPFWESCECRQRWDLLASQNSSRLLEFPIRLAMT</sequence>
<reference evidence="2 3" key="1">
    <citation type="submission" date="2023-02" db="EMBL/GenBank/DDBJ databases">
        <title>LHISI_Scaffold_Assembly.</title>
        <authorList>
            <person name="Stuart O.P."/>
            <person name="Cleave R."/>
            <person name="Magrath M.J.L."/>
            <person name="Mikheyev A.S."/>
        </authorList>
    </citation>
    <scope>NUCLEOTIDE SEQUENCE [LARGE SCALE GENOMIC DNA]</scope>
    <source>
        <strain evidence="2">Daus_M_001</strain>
        <tissue evidence="2">Leg muscle</tissue>
    </source>
</reference>
<feature type="compositionally biased region" description="Basic and acidic residues" evidence="1">
    <location>
        <begin position="400"/>
        <end position="444"/>
    </location>
</feature>
<proteinExistence type="predicted"/>
<dbReference type="EMBL" id="JARBHB010000006">
    <property type="protein sequence ID" value="KAJ8881079.1"/>
    <property type="molecule type" value="Genomic_DNA"/>
</dbReference>
<name>A0ABQ9H9W8_9NEOP</name>
<feature type="region of interest" description="Disordered" evidence="1">
    <location>
        <begin position="380"/>
        <end position="444"/>
    </location>
</feature>
<protein>
    <submittedName>
        <fullName evidence="2">Uncharacterized protein</fullName>
    </submittedName>
</protein>
<evidence type="ECO:0000256" key="1">
    <source>
        <dbReference type="SAM" id="MobiDB-lite"/>
    </source>
</evidence>
<comment type="caution">
    <text evidence="2">The sequence shown here is derived from an EMBL/GenBank/DDBJ whole genome shotgun (WGS) entry which is preliminary data.</text>
</comment>
<evidence type="ECO:0000313" key="3">
    <source>
        <dbReference type="Proteomes" id="UP001159363"/>
    </source>
</evidence>
<dbReference type="Proteomes" id="UP001159363">
    <property type="component" value="Chromosome 5"/>
</dbReference>
<feature type="region of interest" description="Disordered" evidence="1">
    <location>
        <begin position="463"/>
        <end position="482"/>
    </location>
</feature>
<gene>
    <name evidence="2" type="ORF">PR048_017552</name>
</gene>
<keyword evidence="3" id="KW-1185">Reference proteome</keyword>